<dbReference type="Proteomes" id="UP001219525">
    <property type="component" value="Unassembled WGS sequence"/>
</dbReference>
<evidence type="ECO:0000313" key="2">
    <source>
        <dbReference type="Proteomes" id="UP001219525"/>
    </source>
</evidence>
<name>A0AAD6VSZ1_9AGAR</name>
<accession>A0AAD6VSZ1</accession>
<gene>
    <name evidence="1" type="ORF">GGX14DRAFT_353655</name>
</gene>
<dbReference type="EMBL" id="JARJCW010000008">
    <property type="protein sequence ID" value="KAJ7221735.1"/>
    <property type="molecule type" value="Genomic_DNA"/>
</dbReference>
<comment type="caution">
    <text evidence="1">The sequence shown here is derived from an EMBL/GenBank/DDBJ whole genome shotgun (WGS) entry which is preliminary data.</text>
</comment>
<keyword evidence="2" id="KW-1185">Reference proteome</keyword>
<evidence type="ECO:0000313" key="1">
    <source>
        <dbReference type="EMBL" id="KAJ7221735.1"/>
    </source>
</evidence>
<sequence length="173" mass="20289">MVHGTKCWELISLPIWNGILPVYAFWHFNDFSWSQTRKVSWDPEKTHTTGDKEGEFDATRITMKRWAEFDRDRRLTLLESDKYVLSLFFPSYANCKRLILDSYRFSFASGRVTPRASKVDLTPQRLAQRKKKNMPILLQHCAQLFCPTNPRDRWSTTVSTHQETASLLPDFLG</sequence>
<proteinExistence type="predicted"/>
<dbReference type="AlphaFoldDB" id="A0AAD6VSZ1"/>
<reference evidence="1" key="1">
    <citation type="submission" date="2023-03" db="EMBL/GenBank/DDBJ databases">
        <title>Massive genome expansion in bonnet fungi (Mycena s.s.) driven by repeated elements and novel gene families across ecological guilds.</title>
        <authorList>
            <consortium name="Lawrence Berkeley National Laboratory"/>
            <person name="Harder C.B."/>
            <person name="Miyauchi S."/>
            <person name="Viragh M."/>
            <person name="Kuo A."/>
            <person name="Thoen E."/>
            <person name="Andreopoulos B."/>
            <person name="Lu D."/>
            <person name="Skrede I."/>
            <person name="Drula E."/>
            <person name="Henrissat B."/>
            <person name="Morin E."/>
            <person name="Kohler A."/>
            <person name="Barry K."/>
            <person name="LaButti K."/>
            <person name="Morin E."/>
            <person name="Salamov A."/>
            <person name="Lipzen A."/>
            <person name="Mereny Z."/>
            <person name="Hegedus B."/>
            <person name="Baldrian P."/>
            <person name="Stursova M."/>
            <person name="Weitz H."/>
            <person name="Taylor A."/>
            <person name="Grigoriev I.V."/>
            <person name="Nagy L.G."/>
            <person name="Martin F."/>
            <person name="Kauserud H."/>
        </authorList>
    </citation>
    <scope>NUCLEOTIDE SEQUENCE</scope>
    <source>
        <strain evidence="1">9144</strain>
    </source>
</reference>
<dbReference type="Pfam" id="PF03142">
    <property type="entry name" value="Chitin_synth_2"/>
    <property type="match status" value="1"/>
</dbReference>
<protein>
    <submittedName>
        <fullName evidence="1">Chitin synthase-domain-containing protein</fullName>
    </submittedName>
</protein>
<organism evidence="1 2">
    <name type="scientific">Mycena pura</name>
    <dbReference type="NCBI Taxonomy" id="153505"/>
    <lineage>
        <taxon>Eukaryota</taxon>
        <taxon>Fungi</taxon>
        <taxon>Dikarya</taxon>
        <taxon>Basidiomycota</taxon>
        <taxon>Agaricomycotina</taxon>
        <taxon>Agaricomycetes</taxon>
        <taxon>Agaricomycetidae</taxon>
        <taxon>Agaricales</taxon>
        <taxon>Marasmiineae</taxon>
        <taxon>Mycenaceae</taxon>
        <taxon>Mycena</taxon>
    </lineage>
</organism>